<feature type="compositionally biased region" description="Basic and acidic residues" evidence="1">
    <location>
        <begin position="233"/>
        <end position="243"/>
    </location>
</feature>
<dbReference type="OrthoDB" id="2742039at2759"/>
<feature type="compositionally biased region" description="Low complexity" evidence="1">
    <location>
        <begin position="1"/>
        <end position="17"/>
    </location>
</feature>
<organism evidence="2 3">
    <name type="scientific">Lentinus tigrinus ALCF2SS1-6</name>
    <dbReference type="NCBI Taxonomy" id="1328759"/>
    <lineage>
        <taxon>Eukaryota</taxon>
        <taxon>Fungi</taxon>
        <taxon>Dikarya</taxon>
        <taxon>Basidiomycota</taxon>
        <taxon>Agaricomycotina</taxon>
        <taxon>Agaricomycetes</taxon>
        <taxon>Polyporales</taxon>
        <taxon>Polyporaceae</taxon>
        <taxon>Lentinus</taxon>
    </lineage>
</organism>
<evidence type="ECO:0000313" key="2">
    <source>
        <dbReference type="EMBL" id="RPD52838.1"/>
    </source>
</evidence>
<dbReference type="EMBL" id="ML122338">
    <property type="protein sequence ID" value="RPD52838.1"/>
    <property type="molecule type" value="Genomic_DNA"/>
</dbReference>
<dbReference type="AlphaFoldDB" id="A0A5C2RMH9"/>
<accession>A0A5C2RMH9</accession>
<evidence type="ECO:0000313" key="3">
    <source>
        <dbReference type="Proteomes" id="UP000313359"/>
    </source>
</evidence>
<feature type="compositionally biased region" description="Low complexity" evidence="1">
    <location>
        <begin position="43"/>
        <end position="57"/>
    </location>
</feature>
<evidence type="ECO:0000256" key="1">
    <source>
        <dbReference type="SAM" id="MobiDB-lite"/>
    </source>
</evidence>
<reference evidence="2" key="1">
    <citation type="journal article" date="2018" name="Genome Biol. Evol.">
        <title>Genomics and development of Lentinus tigrinus, a white-rot wood-decaying mushroom with dimorphic fruiting bodies.</title>
        <authorList>
            <person name="Wu B."/>
            <person name="Xu Z."/>
            <person name="Knudson A."/>
            <person name="Carlson A."/>
            <person name="Chen N."/>
            <person name="Kovaka S."/>
            <person name="LaButti K."/>
            <person name="Lipzen A."/>
            <person name="Pennachio C."/>
            <person name="Riley R."/>
            <person name="Schakwitz W."/>
            <person name="Umezawa K."/>
            <person name="Ohm R.A."/>
            <person name="Grigoriev I.V."/>
            <person name="Nagy L.G."/>
            <person name="Gibbons J."/>
            <person name="Hibbett D."/>
        </authorList>
    </citation>
    <scope>NUCLEOTIDE SEQUENCE [LARGE SCALE GENOMIC DNA]</scope>
    <source>
        <strain evidence="2">ALCF2SS1-6</strain>
    </source>
</reference>
<gene>
    <name evidence="2" type="ORF">L227DRAFT_658642</name>
</gene>
<dbReference type="Proteomes" id="UP000313359">
    <property type="component" value="Unassembled WGS sequence"/>
</dbReference>
<feature type="compositionally biased region" description="Low complexity" evidence="1">
    <location>
        <begin position="141"/>
        <end position="150"/>
    </location>
</feature>
<sequence length="243" mass="26087">MASYHSASTSSRGGSRTEQLLAHTRKGAHCITGERITGETPLSYASSQIQSHSQASTQHEEVDEDEQDQPDSPPGSGPQTPTEGQPKKKKTRRAGVAITRVRRMQREVRRLAEEEEANAQRQPQPVRSLLLGVQVPPASPISPTATSPTARQFQGLPFSGAASPPPRAFASPIGSLARTSTERQPRSETPQAGLAAHPRGPAYDRILEDGDDVVLLRLPGGGRPPGSSIWTYRPEERPRGGSA</sequence>
<name>A0A5C2RMH9_9APHY</name>
<feature type="compositionally biased region" description="Low complexity" evidence="1">
    <location>
        <begin position="157"/>
        <end position="172"/>
    </location>
</feature>
<feature type="region of interest" description="Disordered" evidence="1">
    <location>
        <begin position="1"/>
        <end position="204"/>
    </location>
</feature>
<keyword evidence="3" id="KW-1185">Reference proteome</keyword>
<feature type="region of interest" description="Disordered" evidence="1">
    <location>
        <begin position="217"/>
        <end position="243"/>
    </location>
</feature>
<protein>
    <submittedName>
        <fullName evidence="2">Uncharacterized protein</fullName>
    </submittedName>
</protein>
<proteinExistence type="predicted"/>